<feature type="transmembrane region" description="Helical" evidence="6">
    <location>
        <begin position="519"/>
        <end position="537"/>
    </location>
</feature>
<dbReference type="NCBIfam" id="TIGR00360">
    <property type="entry name" value="ComEC_N-term"/>
    <property type="match status" value="1"/>
</dbReference>
<evidence type="ECO:0000259" key="7">
    <source>
        <dbReference type="SMART" id="SM00849"/>
    </source>
</evidence>
<evidence type="ECO:0000313" key="8">
    <source>
        <dbReference type="EMBL" id="CAE6766319.1"/>
    </source>
</evidence>
<dbReference type="Pfam" id="PF00753">
    <property type="entry name" value="Lactamase_B"/>
    <property type="match status" value="1"/>
</dbReference>
<dbReference type="InterPro" id="IPR001279">
    <property type="entry name" value="Metallo-B-lactamas"/>
</dbReference>
<keyword evidence="3 6" id="KW-0812">Transmembrane</keyword>
<gene>
    <name evidence="8" type="ORF">NSPZN2_40059</name>
</gene>
<feature type="transmembrane region" description="Helical" evidence="6">
    <location>
        <begin position="488"/>
        <end position="507"/>
    </location>
</feature>
<dbReference type="InterPro" id="IPR036866">
    <property type="entry name" value="RibonucZ/Hydroxyglut_hydro"/>
</dbReference>
<comment type="subcellular location">
    <subcellularLocation>
        <location evidence="1">Cell membrane</location>
        <topology evidence="1">Multi-pass membrane protein</topology>
    </subcellularLocation>
</comment>
<dbReference type="EMBL" id="CAJNBJ010000017">
    <property type="protein sequence ID" value="CAE6766319.1"/>
    <property type="molecule type" value="Genomic_DNA"/>
</dbReference>
<dbReference type="PANTHER" id="PTHR30619">
    <property type="entry name" value="DNA INTERNALIZATION/COMPETENCE PROTEIN COMEC/REC2"/>
    <property type="match status" value="1"/>
</dbReference>
<keyword evidence="2" id="KW-1003">Cell membrane</keyword>
<keyword evidence="5 6" id="KW-0472">Membrane</keyword>
<feature type="transmembrane region" description="Helical" evidence="6">
    <location>
        <begin position="52"/>
        <end position="72"/>
    </location>
</feature>
<feature type="transmembrane region" description="Helical" evidence="6">
    <location>
        <begin position="427"/>
        <end position="454"/>
    </location>
</feature>
<dbReference type="InterPro" id="IPR035681">
    <property type="entry name" value="ComA-like_MBL"/>
</dbReference>
<dbReference type="NCBIfam" id="TIGR00361">
    <property type="entry name" value="ComEC_Rec2"/>
    <property type="match status" value="1"/>
</dbReference>
<feature type="transmembrane region" description="Helical" evidence="6">
    <location>
        <begin position="20"/>
        <end position="40"/>
    </location>
</feature>
<protein>
    <submittedName>
        <fullName evidence="8">DNA internalization-related competence protein ComEC/Rec2</fullName>
    </submittedName>
</protein>
<dbReference type="InterPro" id="IPR052159">
    <property type="entry name" value="Competence_DNA_uptake"/>
</dbReference>
<evidence type="ECO:0000313" key="9">
    <source>
        <dbReference type="Proteomes" id="UP000675880"/>
    </source>
</evidence>
<dbReference type="Pfam" id="PF03772">
    <property type="entry name" value="Competence"/>
    <property type="match status" value="1"/>
</dbReference>
<dbReference type="Pfam" id="PF13567">
    <property type="entry name" value="DUF4131"/>
    <property type="match status" value="1"/>
</dbReference>
<keyword evidence="4 6" id="KW-1133">Transmembrane helix</keyword>
<dbReference type="SUPFAM" id="SSF56281">
    <property type="entry name" value="Metallo-hydrolase/oxidoreductase"/>
    <property type="match status" value="1"/>
</dbReference>
<dbReference type="CDD" id="cd07731">
    <property type="entry name" value="ComA-like_MBL-fold"/>
    <property type="match status" value="1"/>
</dbReference>
<feature type="transmembrane region" description="Helical" evidence="6">
    <location>
        <begin position="288"/>
        <end position="306"/>
    </location>
</feature>
<evidence type="ECO:0000256" key="4">
    <source>
        <dbReference type="ARBA" id="ARBA00022989"/>
    </source>
</evidence>
<feature type="transmembrane region" description="Helical" evidence="6">
    <location>
        <begin position="352"/>
        <end position="373"/>
    </location>
</feature>
<name>A0ABM8RQI4_9BACT</name>
<sequence length="843" mass="92711">MLPSLTITFILGLALGSYFHYFPLTSAILLTACAVGTLLLEQQGRVTARQGSLWLACLCGGCLYWMLCGWFVSHRPVPDHPGALPARLSGTIVDSVRHAPARQTALVQVTASDDPDLVPPFLLRLTWRDPDRELHRGLEIRVRTRVHAPTGTINPRAFDYAAYLDLQGVEAVGTVSGAGAVEVRAAEESSLFASGSRLIEDWRSRVRSAADSLSQPSRGLFLSLTIGEQGFLEPEVREWFMTTGTVHILSISGSHLGLIALLSFALVRKACLLLPPTILLGLSRWLTPTRLAAVLTVLPVGGYTLLAGAETATIRSSIMIMIGLWTVWLGAPQYLLHALAAAAGLTLLVHPAALYDISFQLSYVSVWVLALALRREMETAELHPLQPSRVAGIVFWLRESLRLTALVTLATLPLVACYFNQVSWMGLFVNVIMVPFVGLVFLPLSLVAALWVIATQADGLPGAEAIDLLGRWLIEGTHWVAGLPGGEWFVAAPTVPMMMLFYLLGWVWLSGRLVAATPVVRGTVVASLVAIVLWWLWSPRPFNRDGHLRVTFLDVGQGDSAVIELPQGGVVLIDGGATYERVDMGRSVVAPFLWNRGIRRVDHVIGTHPQLDHVGGLAWILGHVHVAHFWTNGVTRPEEFWRKIERALLQRNVSAMVAEEGRLMVEDSSCRLVALNPAPSQATRSGGKRESLNNLSVVTQLSCGARQMLFTGDAERETLSRLVQAGSLGHITLLKVPHHGAKSSLERSWLETIRPEVAVVSVARHNPYGHPAGEVLAAYEAVQARVWRTDRDGAVWVDVDPAQQQLAVHSTREWTLQPLSLSQPIWAIDRDNWHRLWRRWNWL</sequence>
<evidence type="ECO:0000256" key="6">
    <source>
        <dbReference type="SAM" id="Phobius"/>
    </source>
</evidence>
<dbReference type="SMART" id="SM00849">
    <property type="entry name" value="Lactamase_B"/>
    <property type="match status" value="1"/>
</dbReference>
<accession>A0ABM8RQI4</accession>
<dbReference type="InterPro" id="IPR004477">
    <property type="entry name" value="ComEC_N"/>
</dbReference>
<reference evidence="8 9" key="1">
    <citation type="submission" date="2021-02" db="EMBL/GenBank/DDBJ databases">
        <authorList>
            <person name="Han P."/>
        </authorList>
    </citation>
    <scope>NUCLEOTIDE SEQUENCE [LARGE SCALE GENOMIC DNA]</scope>
    <source>
        <strain evidence="8">Candidatus Nitrospira sp. ZN2</strain>
    </source>
</reference>
<keyword evidence="9" id="KW-1185">Reference proteome</keyword>
<dbReference type="InterPro" id="IPR004797">
    <property type="entry name" value="Competence_ComEC/Rec2"/>
</dbReference>
<comment type="caution">
    <text evidence="8">The sequence shown here is derived from an EMBL/GenBank/DDBJ whole genome shotgun (WGS) entry which is preliminary data.</text>
</comment>
<evidence type="ECO:0000256" key="3">
    <source>
        <dbReference type="ARBA" id="ARBA00022692"/>
    </source>
</evidence>
<evidence type="ECO:0000256" key="1">
    <source>
        <dbReference type="ARBA" id="ARBA00004651"/>
    </source>
</evidence>
<feature type="transmembrane region" description="Helical" evidence="6">
    <location>
        <begin position="318"/>
        <end position="340"/>
    </location>
</feature>
<proteinExistence type="predicted"/>
<dbReference type="Proteomes" id="UP000675880">
    <property type="component" value="Unassembled WGS sequence"/>
</dbReference>
<dbReference type="PANTHER" id="PTHR30619:SF1">
    <property type="entry name" value="RECOMBINATION PROTEIN 2"/>
    <property type="match status" value="1"/>
</dbReference>
<dbReference type="InterPro" id="IPR025405">
    <property type="entry name" value="DUF4131"/>
</dbReference>
<evidence type="ECO:0000256" key="2">
    <source>
        <dbReference type="ARBA" id="ARBA00022475"/>
    </source>
</evidence>
<organism evidence="8 9">
    <name type="scientific">Nitrospira defluvii</name>
    <dbReference type="NCBI Taxonomy" id="330214"/>
    <lineage>
        <taxon>Bacteria</taxon>
        <taxon>Pseudomonadati</taxon>
        <taxon>Nitrospirota</taxon>
        <taxon>Nitrospiria</taxon>
        <taxon>Nitrospirales</taxon>
        <taxon>Nitrospiraceae</taxon>
        <taxon>Nitrospira</taxon>
    </lineage>
</organism>
<dbReference type="RefSeq" id="WP_213042944.1">
    <property type="nucleotide sequence ID" value="NZ_CAJNBJ010000017.1"/>
</dbReference>
<dbReference type="Gene3D" id="3.60.15.10">
    <property type="entry name" value="Ribonuclease Z/Hydroxyacylglutathione hydrolase-like"/>
    <property type="match status" value="1"/>
</dbReference>
<evidence type="ECO:0000256" key="5">
    <source>
        <dbReference type="ARBA" id="ARBA00023136"/>
    </source>
</evidence>
<feature type="domain" description="Metallo-beta-lactamase" evidence="7">
    <location>
        <begin position="557"/>
        <end position="764"/>
    </location>
</feature>